<dbReference type="InterPro" id="IPR052781">
    <property type="entry name" value="Cys_protease_inhibitor_I42"/>
</dbReference>
<gene>
    <name evidence="4" type="ORF">TVY486_0806050</name>
</gene>
<accession>G0U1P1</accession>
<keyword evidence="1" id="KW-0646">Protease inhibitor</keyword>
<dbReference type="InterPro" id="IPR018990">
    <property type="entry name" value="Prot_inh_I42_chagasin"/>
</dbReference>
<dbReference type="PANTHER" id="PTHR36530">
    <property type="entry name" value="INHIBITOR OF CYSTEINE PEPTIDASE"/>
    <property type="match status" value="1"/>
</dbReference>
<protein>
    <submittedName>
        <fullName evidence="4">Putative inhibitor of cysteine peptidase (Putative icp)</fullName>
    </submittedName>
</protein>
<proteinExistence type="predicted"/>
<keyword evidence="2" id="KW-0789">Thiol protease inhibitor</keyword>
<evidence type="ECO:0000259" key="3">
    <source>
        <dbReference type="Pfam" id="PF09394"/>
    </source>
</evidence>
<dbReference type="SUPFAM" id="SSF141066">
    <property type="entry name" value="ICP-like"/>
    <property type="match status" value="1"/>
</dbReference>
<dbReference type="Pfam" id="PF09394">
    <property type="entry name" value="Inhibitor_I42"/>
    <property type="match status" value="1"/>
</dbReference>
<dbReference type="Gene3D" id="2.60.40.2020">
    <property type="match status" value="1"/>
</dbReference>
<dbReference type="VEuPathDB" id="TriTrypDB:TvY486_0806050"/>
<reference evidence="4" key="1">
    <citation type="journal article" date="2012" name="Proc. Natl. Acad. Sci. U.S.A.">
        <title>Antigenic diversity is generated by distinct evolutionary mechanisms in African trypanosome species.</title>
        <authorList>
            <person name="Jackson A.P."/>
            <person name="Berry A."/>
            <person name="Aslett M."/>
            <person name="Allison H.C."/>
            <person name="Burton P."/>
            <person name="Vavrova-Anderson J."/>
            <person name="Brown R."/>
            <person name="Browne H."/>
            <person name="Corton N."/>
            <person name="Hauser H."/>
            <person name="Gamble J."/>
            <person name="Gilderthorp R."/>
            <person name="Marcello L."/>
            <person name="McQuillan J."/>
            <person name="Otto T.D."/>
            <person name="Quail M.A."/>
            <person name="Sanders M.J."/>
            <person name="van Tonder A."/>
            <person name="Ginger M.L."/>
            <person name="Field M.C."/>
            <person name="Barry J.D."/>
            <person name="Hertz-Fowler C."/>
            <person name="Berriman M."/>
        </authorList>
    </citation>
    <scope>NUCLEOTIDE SEQUENCE</scope>
    <source>
        <strain evidence="4">Y486</strain>
    </source>
</reference>
<dbReference type="GO" id="GO:0004869">
    <property type="term" value="F:cysteine-type endopeptidase inhibitor activity"/>
    <property type="evidence" value="ECO:0007669"/>
    <property type="project" value="UniProtKB-KW"/>
</dbReference>
<feature type="domain" description="Proteinase inhibitor I42 chagasin" evidence="3">
    <location>
        <begin position="22"/>
        <end position="117"/>
    </location>
</feature>
<name>G0U1P1_TRYVY</name>
<evidence type="ECO:0000256" key="2">
    <source>
        <dbReference type="ARBA" id="ARBA00022704"/>
    </source>
</evidence>
<evidence type="ECO:0000313" key="4">
    <source>
        <dbReference type="EMBL" id="CCC49998.1"/>
    </source>
</evidence>
<dbReference type="PANTHER" id="PTHR36530:SF1">
    <property type="entry name" value="AMOEBIASIN-1"/>
    <property type="match status" value="1"/>
</dbReference>
<evidence type="ECO:0000256" key="1">
    <source>
        <dbReference type="ARBA" id="ARBA00022690"/>
    </source>
</evidence>
<dbReference type="EMBL" id="HE573024">
    <property type="protein sequence ID" value="CCC49998.1"/>
    <property type="molecule type" value="Genomic_DNA"/>
</dbReference>
<sequence length="120" mass="13233">MVKTHNEPQKLTESDNAKTISVAVGEAFHIDLQSNPTTGFTWIREGVKGSELSDHLFQVKSSYGQVAKSNGRLLVGQGGTQHFEVTALLEGTHKFVLIYNRPWLAPSSAVKRYAITVKVH</sequence>
<dbReference type="InterPro" id="IPR036331">
    <property type="entry name" value="Chagasin-like_sf"/>
</dbReference>
<dbReference type="AlphaFoldDB" id="G0U1P1"/>
<dbReference type="OMA" id="TGYMWTR"/>
<organism evidence="4">
    <name type="scientific">Trypanosoma vivax (strain Y486)</name>
    <dbReference type="NCBI Taxonomy" id="1055687"/>
    <lineage>
        <taxon>Eukaryota</taxon>
        <taxon>Discoba</taxon>
        <taxon>Euglenozoa</taxon>
        <taxon>Kinetoplastea</taxon>
        <taxon>Metakinetoplastina</taxon>
        <taxon>Trypanosomatida</taxon>
        <taxon>Trypanosomatidae</taxon>
        <taxon>Trypanosoma</taxon>
        <taxon>Duttonella</taxon>
    </lineage>
</organism>
<dbReference type="MEROPS" id="I42.001"/>